<evidence type="ECO:0000313" key="7">
    <source>
        <dbReference type="Proteomes" id="UP001324287"/>
    </source>
</evidence>
<dbReference type="PIRSF" id="PIRSF002756">
    <property type="entry name" value="PstS"/>
    <property type="match status" value="1"/>
</dbReference>
<name>A0ABZ1B0E1_9ACTN</name>
<feature type="domain" description="PBP" evidence="5">
    <location>
        <begin position="87"/>
        <end position="381"/>
    </location>
</feature>
<dbReference type="Gene3D" id="3.40.190.10">
    <property type="entry name" value="Periplasmic binding protein-like II"/>
    <property type="match status" value="2"/>
</dbReference>
<accession>A0ABZ1B0E1</accession>
<dbReference type="Pfam" id="PF12849">
    <property type="entry name" value="PBP_like_2"/>
    <property type="match status" value="1"/>
</dbReference>
<reference evidence="6 7" key="1">
    <citation type="submission" date="2023-12" db="EMBL/GenBank/DDBJ databases">
        <title>Blastococcus brunescens sp. nov., an actonobacterium isolated from sandstone collected in sahara desert.</title>
        <authorList>
            <person name="Gtari M."/>
            <person name="Ghodhbane F."/>
        </authorList>
    </citation>
    <scope>NUCLEOTIDE SEQUENCE [LARGE SCALE GENOMIC DNA]</scope>
    <source>
        <strain evidence="6 7">BMG 8361</strain>
    </source>
</reference>
<dbReference type="CDD" id="cd13565">
    <property type="entry name" value="PBP2_PstS"/>
    <property type="match status" value="1"/>
</dbReference>
<dbReference type="InterPro" id="IPR050962">
    <property type="entry name" value="Phosphate-bind_PstS"/>
</dbReference>
<keyword evidence="7" id="KW-1185">Reference proteome</keyword>
<sequence>MTQASDRVHLAFTERPAGGHFGSLTSLSSVRCCPEESGLMSRGFELKLSSKTRVTTLSVALASTLALTACGASNETDNASSGGGSEGGGLSGTLVGAGASSQQAAMQGWTAGYSGVQPDVTVNYDPVGSGGGREQFLAGGTDFAGSDAALDEEELAEAEERCGESGIFELPNYIAPIAVVYNLEGVDELNLSPETVAGIFNQQITSWNDPAIAADNPDATLPDLTITPVNRSDESGTTENFLEYLTAAAGDAWPHEPSGDWPVSGGEAAQGTSGVVSAVGAGNGAIGYADLSQAGDLGVANIGVGEEFVEPTAESASAVVENSETLEGRGEYDFAIELARDTTESGNYPIVLISYHIGCIEYDDQETADLVKDFMSYVISEDGQQAAADAAGSAPISDALREQAQSAIDAITAA</sequence>
<evidence type="ECO:0000313" key="6">
    <source>
        <dbReference type="EMBL" id="WRL63226.1"/>
    </source>
</evidence>
<dbReference type="InterPro" id="IPR005673">
    <property type="entry name" value="ABC_phos-bd_PstS"/>
</dbReference>
<comment type="similarity">
    <text evidence="1 4">Belongs to the PstS family.</text>
</comment>
<proteinExistence type="inferred from homology"/>
<evidence type="ECO:0000256" key="2">
    <source>
        <dbReference type="ARBA" id="ARBA00022448"/>
    </source>
</evidence>
<dbReference type="PANTHER" id="PTHR42996">
    <property type="entry name" value="PHOSPHATE-BINDING PROTEIN PSTS"/>
    <property type="match status" value="1"/>
</dbReference>
<dbReference type="InterPro" id="IPR024370">
    <property type="entry name" value="PBP_domain"/>
</dbReference>
<dbReference type="PANTHER" id="PTHR42996:SF1">
    <property type="entry name" value="PHOSPHATE-BINDING PROTEIN PSTS"/>
    <property type="match status" value="1"/>
</dbReference>
<dbReference type="EMBL" id="CP141261">
    <property type="protein sequence ID" value="WRL63226.1"/>
    <property type="molecule type" value="Genomic_DNA"/>
</dbReference>
<evidence type="ECO:0000256" key="3">
    <source>
        <dbReference type="ARBA" id="ARBA00022592"/>
    </source>
</evidence>
<dbReference type="RefSeq" id="WP_324274562.1">
    <property type="nucleotide sequence ID" value="NZ_CP141261.1"/>
</dbReference>
<evidence type="ECO:0000256" key="1">
    <source>
        <dbReference type="ARBA" id="ARBA00008725"/>
    </source>
</evidence>
<gene>
    <name evidence="6" type="primary">pstS</name>
    <name evidence="6" type="ORF">U6N30_26180</name>
</gene>
<evidence type="ECO:0000259" key="5">
    <source>
        <dbReference type="Pfam" id="PF12849"/>
    </source>
</evidence>
<keyword evidence="3 4" id="KW-0592">Phosphate transport</keyword>
<organism evidence="6 7">
    <name type="scientific">Blastococcus brunescens</name>
    <dbReference type="NCBI Taxonomy" id="1564165"/>
    <lineage>
        <taxon>Bacteria</taxon>
        <taxon>Bacillati</taxon>
        <taxon>Actinomycetota</taxon>
        <taxon>Actinomycetes</taxon>
        <taxon>Geodermatophilales</taxon>
        <taxon>Geodermatophilaceae</taxon>
        <taxon>Blastococcus</taxon>
    </lineage>
</organism>
<keyword evidence="2 4" id="KW-0813">Transport</keyword>
<evidence type="ECO:0000256" key="4">
    <source>
        <dbReference type="PIRNR" id="PIRNR002756"/>
    </source>
</evidence>
<dbReference type="SUPFAM" id="SSF53850">
    <property type="entry name" value="Periplasmic binding protein-like II"/>
    <property type="match status" value="1"/>
</dbReference>
<dbReference type="Proteomes" id="UP001324287">
    <property type="component" value="Chromosome"/>
</dbReference>
<dbReference type="NCBIfam" id="TIGR00975">
    <property type="entry name" value="3a0107s03"/>
    <property type="match status" value="1"/>
</dbReference>
<protein>
    <recommendedName>
        <fullName evidence="4">Phosphate-binding protein</fullName>
    </recommendedName>
</protein>